<comment type="caution">
    <text evidence="2">The sequence shown here is derived from an EMBL/GenBank/DDBJ whole genome shotgun (WGS) entry which is preliminary data.</text>
</comment>
<accession>A0A812UZB7</accession>
<evidence type="ECO:0000313" key="3">
    <source>
        <dbReference type="Proteomes" id="UP000601435"/>
    </source>
</evidence>
<organism evidence="2 3">
    <name type="scientific">Symbiodinium necroappetens</name>
    <dbReference type="NCBI Taxonomy" id="1628268"/>
    <lineage>
        <taxon>Eukaryota</taxon>
        <taxon>Sar</taxon>
        <taxon>Alveolata</taxon>
        <taxon>Dinophyceae</taxon>
        <taxon>Suessiales</taxon>
        <taxon>Symbiodiniaceae</taxon>
        <taxon>Symbiodinium</taxon>
    </lineage>
</organism>
<dbReference type="InterPro" id="IPR017853">
    <property type="entry name" value="GH"/>
</dbReference>
<dbReference type="Gene3D" id="2.60.40.1180">
    <property type="entry name" value="Golgi alpha-mannosidase II"/>
    <property type="match status" value="1"/>
</dbReference>
<keyword evidence="3" id="KW-1185">Reference proteome</keyword>
<dbReference type="SUPFAM" id="SSF51445">
    <property type="entry name" value="(Trans)glycosidases"/>
    <property type="match status" value="1"/>
</dbReference>
<dbReference type="EMBL" id="CAJNJA010027923">
    <property type="protein sequence ID" value="CAE7589014.1"/>
    <property type="molecule type" value="Genomic_DNA"/>
</dbReference>
<sequence>MPCVGWGGSRYGNRMQQGAKGWDAASPRHFHHKKDDAMEPWCQVGPQTGWLCPDDDCTPCDMYALPDFATELEEVREMQVKHLEDLFHIGVTALRVDAAIYHHVYELAAMVNRLPWDLVYQEWWGEYPPHDRTEYVGLYRDVAYRWHLVNRLAGKNATELPELLQLDSGVFGITQDMAVYPFAYHDGRSKDSDPEIATYKNGLAFHQQQKFFLSWPFGEKVLIWGGYGWRDLTHGPPGCDKSDGDHCTPDSVYDEDGHAQCMPAPTVSPLPKSAARERRWVCEHRWQGVAGMMHFRKACRQHAVSEKWEGGKTEGIGVGRLAFRLGNDCFVALTRGRREDEDEDVAGVGGTWDLTGLKIALPQGRYCDMSSLHTQKGWDQSSCPREVEVDEEGVIQHGSVTQG</sequence>
<name>A0A812UZB7_9DINO</name>
<dbReference type="InterPro" id="IPR013780">
    <property type="entry name" value="Glyco_hydro_b"/>
</dbReference>
<dbReference type="Gene3D" id="3.20.20.80">
    <property type="entry name" value="Glycosidases"/>
    <property type="match status" value="1"/>
</dbReference>
<evidence type="ECO:0000313" key="2">
    <source>
        <dbReference type="EMBL" id="CAE7589014.1"/>
    </source>
</evidence>
<dbReference type="OrthoDB" id="550577at2759"/>
<reference evidence="2" key="1">
    <citation type="submission" date="2021-02" db="EMBL/GenBank/DDBJ databases">
        <authorList>
            <person name="Dougan E. K."/>
            <person name="Rhodes N."/>
            <person name="Thang M."/>
            <person name="Chan C."/>
        </authorList>
    </citation>
    <scope>NUCLEOTIDE SEQUENCE</scope>
</reference>
<feature type="non-terminal residue" evidence="2">
    <location>
        <position position="1"/>
    </location>
</feature>
<dbReference type="AlphaFoldDB" id="A0A812UZB7"/>
<proteinExistence type="inferred from homology"/>
<comment type="similarity">
    <text evidence="1">Belongs to the glycosyl hydrolase 13 family.</text>
</comment>
<protein>
    <submittedName>
        <fullName evidence="2">Amy protein</fullName>
    </submittedName>
</protein>
<dbReference type="Proteomes" id="UP000601435">
    <property type="component" value="Unassembled WGS sequence"/>
</dbReference>
<evidence type="ECO:0000256" key="1">
    <source>
        <dbReference type="ARBA" id="ARBA00008061"/>
    </source>
</evidence>
<dbReference type="PANTHER" id="PTHR43447">
    <property type="entry name" value="ALPHA-AMYLASE"/>
    <property type="match status" value="1"/>
</dbReference>
<gene>
    <name evidence="2" type="primary">amy</name>
    <name evidence="2" type="ORF">SNEC2469_LOCUS17025</name>
</gene>